<dbReference type="GO" id="GO:0005634">
    <property type="term" value="C:nucleus"/>
    <property type="evidence" value="ECO:0007669"/>
    <property type="project" value="UniProtKB-SubCell"/>
</dbReference>
<dbReference type="KEGG" id="asau:88174106"/>
<feature type="domain" description="PAS" evidence="14">
    <location>
        <begin position="372"/>
        <end position="407"/>
    </location>
</feature>
<dbReference type="GO" id="GO:0000977">
    <property type="term" value="F:RNA polymerase II transcription regulatory region sequence-specific DNA binding"/>
    <property type="evidence" value="ECO:0007669"/>
    <property type="project" value="TreeGrafter"/>
</dbReference>
<keyword evidence="4" id="KW-0862">Zinc</keyword>
<feature type="coiled-coil region" evidence="11">
    <location>
        <begin position="72"/>
        <end position="99"/>
    </location>
</feature>
<dbReference type="InterPro" id="IPR036864">
    <property type="entry name" value="Zn2-C6_fun-type_DNA-bd_sf"/>
</dbReference>
<evidence type="ECO:0000259" key="13">
    <source>
        <dbReference type="PROSITE" id="PS50048"/>
    </source>
</evidence>
<gene>
    <name evidence="15" type="ORF">PUMCH_003042</name>
</gene>
<evidence type="ECO:0000256" key="1">
    <source>
        <dbReference type="ARBA" id="ARBA00004123"/>
    </source>
</evidence>
<comment type="subcellular location">
    <subcellularLocation>
        <location evidence="1">Nucleus</location>
    </subcellularLocation>
</comment>
<dbReference type="GO" id="GO:0008270">
    <property type="term" value="F:zinc ion binding"/>
    <property type="evidence" value="ECO:0007669"/>
    <property type="project" value="InterPro"/>
</dbReference>
<evidence type="ECO:0000256" key="8">
    <source>
        <dbReference type="ARBA" id="ARBA00023242"/>
    </source>
</evidence>
<comment type="similarity">
    <text evidence="2">Belongs to the ERT1/acuK family.</text>
</comment>
<dbReference type="Pfam" id="PF24990">
    <property type="entry name" value="PAS_13"/>
    <property type="match status" value="1"/>
</dbReference>
<dbReference type="GeneID" id="88174106"/>
<accession>A0AAX4HB00</accession>
<keyword evidence="8" id="KW-0539">Nucleus</keyword>
<evidence type="ECO:0000256" key="6">
    <source>
        <dbReference type="ARBA" id="ARBA00023125"/>
    </source>
</evidence>
<dbReference type="InterPro" id="IPR000014">
    <property type="entry name" value="PAS"/>
</dbReference>
<keyword evidence="16" id="KW-1185">Reference proteome</keyword>
<evidence type="ECO:0000256" key="2">
    <source>
        <dbReference type="ARBA" id="ARBA00010855"/>
    </source>
</evidence>
<dbReference type="InterPro" id="IPR050335">
    <property type="entry name" value="ERT1_acuK_gluconeogen_tf"/>
</dbReference>
<evidence type="ECO:0000256" key="7">
    <source>
        <dbReference type="ARBA" id="ARBA00023163"/>
    </source>
</evidence>
<dbReference type="SMART" id="SM00066">
    <property type="entry name" value="GAL4"/>
    <property type="match status" value="1"/>
</dbReference>
<dbReference type="PANTHER" id="PTHR47659:SF8">
    <property type="entry name" value="GLUCOSE STARVATION MODULATOR PROTEIN 1"/>
    <property type="match status" value="1"/>
</dbReference>
<feature type="region of interest" description="Disordered" evidence="12">
    <location>
        <begin position="153"/>
        <end position="172"/>
    </location>
</feature>
<dbReference type="CDD" id="cd00067">
    <property type="entry name" value="GAL4"/>
    <property type="match status" value="1"/>
</dbReference>
<evidence type="ECO:0000256" key="5">
    <source>
        <dbReference type="ARBA" id="ARBA00023015"/>
    </source>
</evidence>
<dbReference type="Proteomes" id="UP001338582">
    <property type="component" value="Chromosome 4"/>
</dbReference>
<dbReference type="PROSITE" id="PS00463">
    <property type="entry name" value="ZN2_CY6_FUNGAL_1"/>
    <property type="match status" value="1"/>
</dbReference>
<evidence type="ECO:0000313" key="15">
    <source>
        <dbReference type="EMBL" id="WPK25715.1"/>
    </source>
</evidence>
<dbReference type="Pfam" id="PF00172">
    <property type="entry name" value="Zn_clus"/>
    <property type="match status" value="1"/>
</dbReference>
<evidence type="ECO:0000256" key="11">
    <source>
        <dbReference type="SAM" id="Coils"/>
    </source>
</evidence>
<evidence type="ECO:0000256" key="3">
    <source>
        <dbReference type="ARBA" id="ARBA00022723"/>
    </source>
</evidence>
<dbReference type="AlphaFoldDB" id="A0AAX4HB00"/>
<dbReference type="EMBL" id="CP138897">
    <property type="protein sequence ID" value="WPK25715.1"/>
    <property type="molecule type" value="Genomic_DNA"/>
</dbReference>
<dbReference type="InterPro" id="IPR056751">
    <property type="entry name" value="PAS_13"/>
</dbReference>
<protein>
    <recommendedName>
        <fullName evidence="10">Glucose starvation modulator protein 1</fullName>
    </recommendedName>
</protein>
<dbReference type="InterPro" id="IPR001138">
    <property type="entry name" value="Zn2Cys6_DnaBD"/>
</dbReference>
<feature type="domain" description="Zn(2)-C6 fungal-type" evidence="13">
    <location>
        <begin position="19"/>
        <end position="50"/>
    </location>
</feature>
<dbReference type="GO" id="GO:0000981">
    <property type="term" value="F:DNA-binding transcription factor activity, RNA polymerase II-specific"/>
    <property type="evidence" value="ECO:0007669"/>
    <property type="project" value="InterPro"/>
</dbReference>
<dbReference type="PANTHER" id="PTHR47659">
    <property type="entry name" value="ZN(II)2CYS6 TRANSCRIPTION FACTOR (EUROFUNG)-RELATED"/>
    <property type="match status" value="1"/>
</dbReference>
<dbReference type="RefSeq" id="XP_062878097.1">
    <property type="nucleotide sequence ID" value="XM_063022027.1"/>
</dbReference>
<dbReference type="PROSITE" id="PS50048">
    <property type="entry name" value="ZN2_CY6_FUNGAL_2"/>
    <property type="match status" value="1"/>
</dbReference>
<dbReference type="PROSITE" id="PS50112">
    <property type="entry name" value="PAS"/>
    <property type="match status" value="1"/>
</dbReference>
<evidence type="ECO:0000313" key="16">
    <source>
        <dbReference type="Proteomes" id="UP001338582"/>
    </source>
</evidence>
<evidence type="ECO:0000256" key="12">
    <source>
        <dbReference type="SAM" id="MobiDB-lite"/>
    </source>
</evidence>
<keyword evidence="6" id="KW-0238">DNA-binding</keyword>
<organism evidence="15 16">
    <name type="scientific">Australozyma saopauloensis</name>
    <dbReference type="NCBI Taxonomy" id="291208"/>
    <lineage>
        <taxon>Eukaryota</taxon>
        <taxon>Fungi</taxon>
        <taxon>Dikarya</taxon>
        <taxon>Ascomycota</taxon>
        <taxon>Saccharomycotina</taxon>
        <taxon>Pichiomycetes</taxon>
        <taxon>Metschnikowiaceae</taxon>
        <taxon>Australozyma</taxon>
    </lineage>
</organism>
<dbReference type="SUPFAM" id="SSF57701">
    <property type="entry name" value="Zn2/Cys6 DNA-binding domain"/>
    <property type="match status" value="1"/>
</dbReference>
<evidence type="ECO:0000256" key="9">
    <source>
        <dbReference type="ARBA" id="ARBA00037336"/>
    </source>
</evidence>
<proteinExistence type="inferred from homology"/>
<dbReference type="GO" id="GO:0009267">
    <property type="term" value="P:cellular response to starvation"/>
    <property type="evidence" value="ECO:0007669"/>
    <property type="project" value="TreeGrafter"/>
</dbReference>
<sequence>MTKRLSPLEKQARKPTLRACTFCHSKHLQCLNFRPCVNCVKRNIAHQCTDIVRKRAKYMAKSDERHMTSLVKEELTESVNQADLVRNRQQQELEEQRQALEFQPHVSIGLTPDAEVRTDVSTAFSPDKSTILSQNSANSAQNTIANLSAFHEPIRESPGSTPSTTATGTTNTTANFHSNFVNQEYMMLGDLISKPSLPSSLEYSAPAAPHMVSPGFLSELELETNHTRPFISLDTADKNGEHLDEHHEPNKPQYMSPLVSHHIYQTVQDIYSNPVINFDYPLSYHSLTFFLRNRFAVNEKNSPTEKTTKRKNFLIILKLIASYRPTFISLHNSLLQPYDIHFLEMSFQRCLLDYENLSRLNASPTIIWRRTGEIVSISNDLVNLLGLSSSDILSKRTFIMELMYDDNSIVEYFRLFKSVAVGNLHLTIVTKCKLIKRLAGAKIAQTNTKLVDSDYIEFCSVWTVKRDLFDLPMMIVGQFLPVLPTNGGIRTY</sequence>
<name>A0AAX4HB00_9ASCO</name>
<evidence type="ECO:0000259" key="14">
    <source>
        <dbReference type="PROSITE" id="PS50112"/>
    </source>
</evidence>
<evidence type="ECO:0000256" key="10">
    <source>
        <dbReference type="ARBA" id="ARBA00039294"/>
    </source>
</evidence>
<comment type="function">
    <text evidence="9">Transcription factor which regulates nonfermentable carbon utilization.</text>
</comment>
<reference evidence="15 16" key="1">
    <citation type="submission" date="2023-10" db="EMBL/GenBank/DDBJ databases">
        <title>Draft Genome Sequence of Candida saopaulonensis from a very Premature Infant with Sepsis.</title>
        <authorList>
            <person name="Ning Y."/>
            <person name="Dai R."/>
            <person name="Xiao M."/>
            <person name="Xu Y."/>
            <person name="Yan Q."/>
            <person name="Zhang L."/>
        </authorList>
    </citation>
    <scope>NUCLEOTIDE SEQUENCE [LARGE SCALE GENOMIC DNA]</scope>
    <source>
        <strain evidence="15 16">19XY460</strain>
    </source>
</reference>
<keyword evidence="11" id="KW-0175">Coiled coil</keyword>
<keyword evidence="7" id="KW-0804">Transcription</keyword>
<keyword evidence="3" id="KW-0479">Metal-binding</keyword>
<evidence type="ECO:0000256" key="4">
    <source>
        <dbReference type="ARBA" id="ARBA00022833"/>
    </source>
</evidence>
<keyword evidence="5" id="KW-0805">Transcription regulation</keyword>
<feature type="compositionally biased region" description="Low complexity" evidence="12">
    <location>
        <begin position="158"/>
        <end position="172"/>
    </location>
</feature>